<evidence type="ECO:0000256" key="1">
    <source>
        <dbReference type="SAM" id="MobiDB-lite"/>
    </source>
</evidence>
<organism evidence="3 4">
    <name type="scientific">Cucurbitaria berberidis CBS 394.84</name>
    <dbReference type="NCBI Taxonomy" id="1168544"/>
    <lineage>
        <taxon>Eukaryota</taxon>
        <taxon>Fungi</taxon>
        <taxon>Dikarya</taxon>
        <taxon>Ascomycota</taxon>
        <taxon>Pezizomycotina</taxon>
        <taxon>Dothideomycetes</taxon>
        <taxon>Pleosporomycetidae</taxon>
        <taxon>Pleosporales</taxon>
        <taxon>Pleosporineae</taxon>
        <taxon>Cucurbitariaceae</taxon>
        <taxon>Cucurbitaria</taxon>
    </lineage>
</organism>
<keyword evidence="2" id="KW-1133">Transmembrane helix</keyword>
<feature type="transmembrane region" description="Helical" evidence="2">
    <location>
        <begin position="97"/>
        <end position="114"/>
    </location>
</feature>
<protein>
    <submittedName>
        <fullName evidence="3">Uncharacterized protein</fullName>
    </submittedName>
</protein>
<keyword evidence="4" id="KW-1185">Reference proteome</keyword>
<keyword evidence="2" id="KW-0472">Membrane</keyword>
<dbReference type="Proteomes" id="UP000800039">
    <property type="component" value="Unassembled WGS sequence"/>
</dbReference>
<evidence type="ECO:0000313" key="4">
    <source>
        <dbReference type="Proteomes" id="UP000800039"/>
    </source>
</evidence>
<dbReference type="RefSeq" id="XP_040784586.1">
    <property type="nucleotide sequence ID" value="XM_040927018.1"/>
</dbReference>
<comment type="caution">
    <text evidence="3">The sequence shown here is derived from an EMBL/GenBank/DDBJ whole genome shotgun (WGS) entry which is preliminary data.</text>
</comment>
<accession>A0A9P4GA73</accession>
<reference evidence="3" key="1">
    <citation type="submission" date="2020-01" db="EMBL/GenBank/DDBJ databases">
        <authorList>
            <consortium name="DOE Joint Genome Institute"/>
            <person name="Haridas S."/>
            <person name="Albert R."/>
            <person name="Binder M."/>
            <person name="Bloem J."/>
            <person name="Labutti K."/>
            <person name="Salamov A."/>
            <person name="Andreopoulos B."/>
            <person name="Baker S.E."/>
            <person name="Barry K."/>
            <person name="Bills G."/>
            <person name="Bluhm B.H."/>
            <person name="Cannon C."/>
            <person name="Castanera R."/>
            <person name="Culley D.E."/>
            <person name="Daum C."/>
            <person name="Ezra D."/>
            <person name="Gonzalez J.B."/>
            <person name="Henrissat B."/>
            <person name="Kuo A."/>
            <person name="Liang C."/>
            <person name="Lipzen A."/>
            <person name="Lutzoni F."/>
            <person name="Magnuson J."/>
            <person name="Mondo S."/>
            <person name="Nolan M."/>
            <person name="Ohm R."/>
            <person name="Pangilinan J."/>
            <person name="Park H.-J."/>
            <person name="Ramirez L."/>
            <person name="Alfaro M."/>
            <person name="Sun H."/>
            <person name="Tritt A."/>
            <person name="Yoshinaga Y."/>
            <person name="Zwiers L.-H."/>
            <person name="Turgeon B.G."/>
            <person name="Goodwin S.B."/>
            <person name="Spatafora J.W."/>
            <person name="Crous P.W."/>
            <person name="Grigoriev I.V."/>
        </authorList>
    </citation>
    <scope>NUCLEOTIDE SEQUENCE</scope>
    <source>
        <strain evidence="3">CBS 394.84</strain>
    </source>
</reference>
<feature type="region of interest" description="Disordered" evidence="1">
    <location>
        <begin position="218"/>
        <end position="239"/>
    </location>
</feature>
<dbReference type="GeneID" id="63844270"/>
<feature type="transmembrane region" description="Helical" evidence="2">
    <location>
        <begin position="40"/>
        <end position="61"/>
    </location>
</feature>
<feature type="transmembrane region" description="Helical" evidence="2">
    <location>
        <begin position="73"/>
        <end position="91"/>
    </location>
</feature>
<dbReference type="EMBL" id="ML976618">
    <property type="protein sequence ID" value="KAF1842023.1"/>
    <property type="molecule type" value="Genomic_DNA"/>
</dbReference>
<proteinExistence type="predicted"/>
<evidence type="ECO:0000256" key="2">
    <source>
        <dbReference type="SAM" id="Phobius"/>
    </source>
</evidence>
<evidence type="ECO:0000313" key="3">
    <source>
        <dbReference type="EMBL" id="KAF1842023.1"/>
    </source>
</evidence>
<sequence>MTAVLESRSWIPVSLIRPLEAISYVLLSRWRQASSVEPQAIYPLLSFISVTSSVFRALFLARKPLALLVYPSMYVLFVASAIFCNAFILFVVDMLDLLFFGAVHTFRFSLFLFTTNDQILKRRHNIASQIRKIFTVETFGKERPINAARVNDTPHFFNTFNTSRTAIFSPTRLYLHVAWPAVVAAGITGTARGLSLRTLYTQATATSAKGTARHLRRHGGIAHDDPRASALKHANKLHR</sequence>
<dbReference type="AlphaFoldDB" id="A0A9P4GA73"/>
<keyword evidence="2" id="KW-0812">Transmembrane</keyword>
<gene>
    <name evidence="3" type="ORF">K460DRAFT_177783</name>
</gene>
<name>A0A9P4GA73_9PLEO</name>